<evidence type="ECO:0000256" key="7">
    <source>
        <dbReference type="ARBA" id="ARBA00023067"/>
    </source>
</evidence>
<evidence type="ECO:0000256" key="1">
    <source>
        <dbReference type="ARBA" id="ARBA00004123"/>
    </source>
</evidence>
<feature type="domain" description="Condensin complex subunit 1 C-terminal" evidence="12">
    <location>
        <begin position="1069"/>
        <end position="1229"/>
    </location>
</feature>
<evidence type="ECO:0000256" key="11">
    <source>
        <dbReference type="SAM" id="MobiDB-lite"/>
    </source>
</evidence>
<evidence type="ECO:0000256" key="10">
    <source>
        <dbReference type="PIRNR" id="PIRNR017127"/>
    </source>
</evidence>
<keyword evidence="7 10" id="KW-0226">DNA condensation</keyword>
<evidence type="ECO:0000256" key="3">
    <source>
        <dbReference type="ARBA" id="ARBA00009606"/>
    </source>
</evidence>
<protein>
    <recommendedName>
        <fullName evidence="10">Condensin complex subunit 1</fullName>
    </recommendedName>
</protein>
<dbReference type="Pfam" id="PF12717">
    <property type="entry name" value="Cnd1"/>
    <property type="match status" value="1"/>
</dbReference>
<feature type="region of interest" description="Disordered" evidence="11">
    <location>
        <begin position="1298"/>
        <end position="1395"/>
    </location>
</feature>
<evidence type="ECO:0000313" key="14">
    <source>
        <dbReference type="Proteomes" id="UP001652740"/>
    </source>
</evidence>
<feature type="region of interest" description="Disordered" evidence="11">
    <location>
        <begin position="912"/>
        <end position="933"/>
    </location>
</feature>
<feature type="compositionally biased region" description="Low complexity" evidence="11">
    <location>
        <begin position="1302"/>
        <end position="1315"/>
    </location>
</feature>
<sequence length="1395" mass="158936">MSHFDFAIPLQKDELLEAHAGQYHVEDVVQPRLLLSKLQDAARAYNSDGVNYILEHFDTYFSIIVHGNKLEWNIINKGFDHIVRAAKNLCNHLELIFQDQEIDTDVRIKNLNVVKMTMYLFTQVMKTKDTKLAADNSTKLTLGKKGKKATDDEEFCGWTESDKQAALITLHLVLQQPLSRLWDPPLAEDNFVSMVADPCYKALEEQIIKNKVIRETVFQVLGVLIKKYNHGTSCLIKLVQVLQMAEHAVSPICAGVVQLTKDFGLGTFGPQMVREIAEALASTDEENAGAGTEQGAAKNCGAFLLELTKELPKEMTGAIATIQPYLESDESYTLRISVLGMMCEVLSVELRGEGLTDQQRAQRDDFLDDLYEHMHDLSAYVRHKVLQFWCRLQRENCVPVSRQRTVLERAIGRLRDKAALVRKAAIQLLKVFLECNPFSAQLKLEMLEEQLQTEEKILDELQKKLNPGPDPDLVKKWEKIEKDVVKIIKEKMDILTQDEPELSQASLENLYEAIRKNIREKNYYKAYLIVKHTERQYPDAKLLRLDMEKSDQIEYFIALLRNIFIIPDRRNSITHTQQCENEIALYKRIEEKENIIAFLQESVHFSRMVSEAVPLINSLLMSKQAGDVSEAIDFFTTAHHFNIESAKTGVVNMLMLVWSPDQDKREAVERAYRAMYVEGEERAERARAAGAARRLAALAARLDAGAALALHHLVRLWLQRTDLTPAVIQVFWEMFLKKIDGTTDMESYAALSLLVMIAKAKPSVALANLEVIQSHGLTAEYEYRNLSVQLLLSLATKNQRYPADHSIFTSVYDSLMEAYLKFNSFMSFAANSVDFFYAVCDTPDVLCTKLLAEMYKKIKETTVNDNDSEEEASMPIELLIRFIFVLGQVALQQLIYLDISVYSELRRRNQVREERKIEEKKKKKAGTFATPARRGRVDDLRRQTLMNVSGASASSRGQRSASVTSNKAPSTNTTMTEDDTGLEGAVADDADAEYVRNVCERDIVGDGTTLARYLPLLRWLLSNPARCTPPLQAAAALTFTRFMLVSNSVCEEGLQLMVTVLKRSKNVSLRTNLTIAFADLTLRFPNLTQPWTHHIYHILSDEELEVRQCAVKMLSFLVLHEMVRVKGQIADMALCCADKDPRVANMTRLFFKQLSQKGNALYNVMPDIISRLSDPELNVPEEQYRVIMKYITSLIQKDRQMEALVEKLCQRFKLSTEERQWRDLAYCLSLFNYNERSLRKLIENLDCYKDKLHCNGVMECFTTLMNSTSKMARNEIKTLVTELGDKIEECFAVRDGEEGEGDAASAAATEAAVRATPRRRPAPRRPRRRSSSSPDENEPPNNDATPQSVRKSSRKPTRTRKAVSYDSDESDEEEQKEEDVFKKPAIKKATRRRKL</sequence>
<evidence type="ECO:0000256" key="5">
    <source>
        <dbReference type="ARBA" id="ARBA00022618"/>
    </source>
</evidence>
<comment type="similarity">
    <text evidence="3 10">Belongs to the CND1 (condensin subunit 1) family.</text>
</comment>
<keyword evidence="8" id="KW-0539">Nucleus</keyword>
<feature type="compositionally biased region" description="Basic residues" evidence="11">
    <location>
        <begin position="1351"/>
        <end position="1361"/>
    </location>
</feature>
<evidence type="ECO:0000256" key="2">
    <source>
        <dbReference type="ARBA" id="ARBA00004286"/>
    </source>
</evidence>
<evidence type="ECO:0000256" key="9">
    <source>
        <dbReference type="ARBA" id="ARBA00023306"/>
    </source>
</evidence>
<keyword evidence="14" id="KW-1185">Reference proteome</keyword>
<feature type="compositionally biased region" description="Acidic residues" evidence="11">
    <location>
        <begin position="1366"/>
        <end position="1377"/>
    </location>
</feature>
<evidence type="ECO:0000313" key="15">
    <source>
        <dbReference type="RefSeq" id="XP_052753217.1"/>
    </source>
</evidence>
<dbReference type="InterPro" id="IPR016024">
    <property type="entry name" value="ARM-type_fold"/>
</dbReference>
<evidence type="ECO:0000256" key="4">
    <source>
        <dbReference type="ARBA" id="ARBA00022454"/>
    </source>
</evidence>
<evidence type="ECO:0000256" key="6">
    <source>
        <dbReference type="ARBA" id="ARBA00022776"/>
    </source>
</evidence>
<gene>
    <name evidence="15" type="primary">LOC113520785</name>
</gene>
<keyword evidence="9 10" id="KW-0131">Cell cycle</keyword>
<dbReference type="PANTHER" id="PTHR14222:SF2">
    <property type="entry name" value="CONDENSIN COMPLEX SUBUNIT 1"/>
    <property type="match status" value="1"/>
</dbReference>
<dbReference type="InterPro" id="IPR026971">
    <property type="entry name" value="CND1/NCAPD3"/>
</dbReference>
<accession>A0ABM3MPB3</accession>
<keyword evidence="4" id="KW-0158">Chromosome</keyword>
<organism evidence="14 15">
    <name type="scientific">Galleria mellonella</name>
    <name type="common">Greater wax moth</name>
    <dbReference type="NCBI Taxonomy" id="7137"/>
    <lineage>
        <taxon>Eukaryota</taxon>
        <taxon>Metazoa</taxon>
        <taxon>Ecdysozoa</taxon>
        <taxon>Arthropoda</taxon>
        <taxon>Hexapoda</taxon>
        <taxon>Insecta</taxon>
        <taxon>Pterygota</taxon>
        <taxon>Neoptera</taxon>
        <taxon>Endopterygota</taxon>
        <taxon>Lepidoptera</taxon>
        <taxon>Glossata</taxon>
        <taxon>Ditrysia</taxon>
        <taxon>Pyraloidea</taxon>
        <taxon>Pyralidae</taxon>
        <taxon>Galleriinae</taxon>
        <taxon>Galleria</taxon>
    </lineage>
</organism>
<feature type="compositionally biased region" description="Basic residues" evidence="11">
    <location>
        <begin position="1316"/>
        <end position="1330"/>
    </location>
</feature>
<dbReference type="InterPro" id="IPR024324">
    <property type="entry name" value="Condensin_cplx_su1_N"/>
</dbReference>
<keyword evidence="6 10" id="KW-0498">Mitosis</keyword>
<dbReference type="Gene3D" id="1.25.10.10">
    <property type="entry name" value="Leucine-rich Repeat Variant"/>
    <property type="match status" value="1"/>
</dbReference>
<evidence type="ECO:0000259" key="13">
    <source>
        <dbReference type="Pfam" id="PF12922"/>
    </source>
</evidence>
<feature type="compositionally biased region" description="Basic residues" evidence="11">
    <location>
        <begin position="1384"/>
        <end position="1395"/>
    </location>
</feature>
<reference evidence="15" key="1">
    <citation type="submission" date="2025-08" db="UniProtKB">
        <authorList>
            <consortium name="RefSeq"/>
        </authorList>
    </citation>
    <scope>IDENTIFICATION</scope>
    <source>
        <tissue evidence="15">Whole larvae</tissue>
    </source>
</reference>
<dbReference type="InterPro" id="IPR007673">
    <property type="entry name" value="Condensin_cplx_su1"/>
</dbReference>
<evidence type="ECO:0000256" key="8">
    <source>
        <dbReference type="ARBA" id="ARBA00023242"/>
    </source>
</evidence>
<name>A0ABM3MPB3_GALME</name>
<feature type="domain" description="Condensin complex subunit 1 N-terminal" evidence="13">
    <location>
        <begin position="76"/>
        <end position="233"/>
    </location>
</feature>
<evidence type="ECO:0000259" key="12">
    <source>
        <dbReference type="Pfam" id="PF12717"/>
    </source>
</evidence>
<comment type="function">
    <text evidence="10">Regulatory subunit of the condensin complex, a complex required for conversion of interphase chromatin into mitotic-like condense chromosomes. The condensin complex probably introduces positive supercoils into relaxed DNA in the presence of type I topoisomerases and converts nicked DNA into positive knotted forms in the presence of type II topoisomerases.</text>
</comment>
<dbReference type="GeneID" id="113520785"/>
<dbReference type="PANTHER" id="PTHR14222">
    <property type="entry name" value="CONDENSIN"/>
    <property type="match status" value="1"/>
</dbReference>
<dbReference type="InterPro" id="IPR032682">
    <property type="entry name" value="Cnd1_C"/>
</dbReference>
<dbReference type="Proteomes" id="UP001652740">
    <property type="component" value="Unplaced"/>
</dbReference>
<feature type="compositionally biased region" description="Polar residues" evidence="11">
    <location>
        <begin position="963"/>
        <end position="975"/>
    </location>
</feature>
<feature type="compositionally biased region" description="Low complexity" evidence="11">
    <location>
        <begin position="1331"/>
        <end position="1346"/>
    </location>
</feature>
<dbReference type="PIRSF" id="PIRSF017127">
    <property type="entry name" value="Condensin_D2"/>
    <property type="match status" value="1"/>
</dbReference>
<feature type="compositionally biased region" description="Low complexity" evidence="11">
    <location>
        <begin position="949"/>
        <end position="962"/>
    </location>
</feature>
<dbReference type="RefSeq" id="XP_052753217.1">
    <property type="nucleotide sequence ID" value="XM_052897257.1"/>
</dbReference>
<keyword evidence="5 10" id="KW-0132">Cell division</keyword>
<feature type="region of interest" description="Disordered" evidence="11">
    <location>
        <begin position="948"/>
        <end position="982"/>
    </location>
</feature>
<proteinExistence type="inferred from homology"/>
<comment type="subcellular location">
    <subcellularLocation>
        <location evidence="2">Chromosome</location>
    </subcellularLocation>
    <subcellularLocation>
        <location evidence="1">Nucleus</location>
    </subcellularLocation>
</comment>
<dbReference type="Pfam" id="PF12922">
    <property type="entry name" value="Cnd1_N"/>
    <property type="match status" value="1"/>
</dbReference>
<dbReference type="SUPFAM" id="SSF48371">
    <property type="entry name" value="ARM repeat"/>
    <property type="match status" value="1"/>
</dbReference>
<dbReference type="InterPro" id="IPR011989">
    <property type="entry name" value="ARM-like"/>
</dbReference>